<dbReference type="EMBL" id="JACHEK010000004">
    <property type="protein sequence ID" value="MBB6144232.1"/>
    <property type="molecule type" value="Genomic_DNA"/>
</dbReference>
<dbReference type="SUPFAM" id="SSF53597">
    <property type="entry name" value="Dihydrofolate reductase-like"/>
    <property type="match status" value="1"/>
</dbReference>
<name>A0A841JS62_9BACT</name>
<dbReference type="InterPro" id="IPR024072">
    <property type="entry name" value="DHFR-like_dom_sf"/>
</dbReference>
<reference evidence="3 4" key="1">
    <citation type="submission" date="2020-08" db="EMBL/GenBank/DDBJ databases">
        <title>Genomic Encyclopedia of Type Strains, Phase IV (KMG-IV): sequencing the most valuable type-strain genomes for metagenomic binning, comparative biology and taxonomic classification.</title>
        <authorList>
            <person name="Goeker M."/>
        </authorList>
    </citation>
    <scope>NUCLEOTIDE SEQUENCE [LARGE SCALE GENOMIC DNA]</scope>
    <source>
        <strain evidence="3 4">DSM 103733</strain>
    </source>
</reference>
<gene>
    <name evidence="3" type="ORF">HNQ77_002184</name>
</gene>
<dbReference type="GO" id="GO:0009231">
    <property type="term" value="P:riboflavin biosynthetic process"/>
    <property type="evidence" value="ECO:0007669"/>
    <property type="project" value="InterPro"/>
</dbReference>
<evidence type="ECO:0000313" key="3">
    <source>
        <dbReference type="EMBL" id="MBB6144232.1"/>
    </source>
</evidence>
<feature type="domain" description="Bacterial bifunctional deaminase-reductase C-terminal" evidence="2">
    <location>
        <begin position="31"/>
        <end position="199"/>
    </location>
</feature>
<dbReference type="AlphaFoldDB" id="A0A841JS62"/>
<evidence type="ECO:0000256" key="1">
    <source>
        <dbReference type="SAM" id="MobiDB-lite"/>
    </source>
</evidence>
<organism evidence="3 4">
    <name type="scientific">Silvibacterium bohemicum</name>
    <dbReference type="NCBI Taxonomy" id="1577686"/>
    <lineage>
        <taxon>Bacteria</taxon>
        <taxon>Pseudomonadati</taxon>
        <taxon>Acidobacteriota</taxon>
        <taxon>Terriglobia</taxon>
        <taxon>Terriglobales</taxon>
        <taxon>Acidobacteriaceae</taxon>
        <taxon>Silvibacterium</taxon>
    </lineage>
</organism>
<dbReference type="Pfam" id="PF01872">
    <property type="entry name" value="RibD_C"/>
    <property type="match status" value="1"/>
</dbReference>
<feature type="compositionally biased region" description="Polar residues" evidence="1">
    <location>
        <begin position="1"/>
        <end position="11"/>
    </location>
</feature>
<comment type="caution">
    <text evidence="3">The sequence shown here is derived from an EMBL/GenBank/DDBJ whole genome shotgun (WGS) entry which is preliminary data.</text>
</comment>
<dbReference type="InterPro" id="IPR002734">
    <property type="entry name" value="RibDG_C"/>
</dbReference>
<dbReference type="GO" id="GO:0008703">
    <property type="term" value="F:5-amino-6-(5-phosphoribosylamino)uracil reductase activity"/>
    <property type="evidence" value="ECO:0007669"/>
    <property type="project" value="InterPro"/>
</dbReference>
<evidence type="ECO:0000313" key="4">
    <source>
        <dbReference type="Proteomes" id="UP000538666"/>
    </source>
</evidence>
<feature type="region of interest" description="Disordered" evidence="1">
    <location>
        <begin position="1"/>
        <end position="28"/>
    </location>
</feature>
<dbReference type="PANTHER" id="PTHR38011:SF11">
    <property type="entry name" value="2,5-DIAMINO-6-RIBOSYLAMINO-4(3H)-PYRIMIDINONE 5'-PHOSPHATE REDUCTASE"/>
    <property type="match status" value="1"/>
</dbReference>
<dbReference type="RefSeq" id="WP_231581223.1">
    <property type="nucleotide sequence ID" value="NZ_JACHEK010000004.1"/>
</dbReference>
<evidence type="ECO:0000259" key="2">
    <source>
        <dbReference type="Pfam" id="PF01872"/>
    </source>
</evidence>
<dbReference type="PANTHER" id="PTHR38011">
    <property type="entry name" value="DIHYDROFOLATE REDUCTASE FAMILY PROTEIN (AFU_ORTHOLOGUE AFUA_8G06820)"/>
    <property type="match status" value="1"/>
</dbReference>
<keyword evidence="4" id="KW-1185">Reference proteome</keyword>
<dbReference type="Gene3D" id="3.40.430.10">
    <property type="entry name" value="Dihydrofolate Reductase, subunit A"/>
    <property type="match status" value="1"/>
</dbReference>
<dbReference type="Proteomes" id="UP000538666">
    <property type="component" value="Unassembled WGS sequence"/>
</dbReference>
<protein>
    <submittedName>
        <fullName evidence="3">Dihydrofolate reductase</fullName>
    </submittedName>
</protein>
<accession>A0A841JS62</accession>
<sequence>MSEKASLQSALTKVKTGGNMPGEGHATESRVTLHAVSSLDGFIARKDNSLSWLEGNGSVYEAGISVSEDEAAAFVKAIDCYVLGSRTYEHALELGWPYGDTPTVVVSGREWPPARESVEFYSGDLEMLVHTKLAPRFRNIWLVGGAMLCQRFLELGLVDEIRLTVAPVLLGDGLRLFGESQTEKTWNLKNVTAYKNGFVELCYAASLR</sequence>
<dbReference type="InterPro" id="IPR050765">
    <property type="entry name" value="Riboflavin_Biosynth_HTPR"/>
</dbReference>
<proteinExistence type="predicted"/>